<dbReference type="AlphaFoldDB" id="E0NT84"/>
<protein>
    <submittedName>
        <fullName evidence="8">GtrA-like protein</fullName>
    </submittedName>
</protein>
<keyword evidence="5 6" id="KW-0472">Membrane</keyword>
<feature type="transmembrane region" description="Helical" evidence="6">
    <location>
        <begin position="299"/>
        <end position="318"/>
    </location>
</feature>
<evidence type="ECO:0000256" key="1">
    <source>
        <dbReference type="ARBA" id="ARBA00004141"/>
    </source>
</evidence>
<evidence type="ECO:0000256" key="6">
    <source>
        <dbReference type="SAM" id="Phobius"/>
    </source>
</evidence>
<feature type="transmembrane region" description="Helical" evidence="6">
    <location>
        <begin position="242"/>
        <end position="262"/>
    </location>
</feature>
<evidence type="ECO:0000256" key="5">
    <source>
        <dbReference type="ARBA" id="ARBA00023136"/>
    </source>
</evidence>
<reference evidence="8" key="1">
    <citation type="submission" date="2010-07" db="EMBL/GenBank/DDBJ databases">
        <authorList>
            <person name="Muzny D."/>
            <person name="Qin X."/>
            <person name="Deng J."/>
            <person name="Jiang H."/>
            <person name="Liu Y."/>
            <person name="Qu J."/>
            <person name="Song X.-Z."/>
            <person name="Zhang L."/>
            <person name="Thornton R."/>
            <person name="Coyle M."/>
            <person name="Francisco L."/>
            <person name="Jackson L."/>
            <person name="Javaid M."/>
            <person name="Korchina V."/>
            <person name="Kovar C."/>
            <person name="Mata R."/>
            <person name="Mathew T."/>
            <person name="Ngo R."/>
            <person name="Nguyen L."/>
            <person name="Nguyen N."/>
            <person name="Okwuonu G."/>
            <person name="Ongeri F."/>
            <person name="Pham C."/>
            <person name="Simmons D."/>
            <person name="Wilczek-Boney K."/>
            <person name="Hale W."/>
            <person name="Jakkamsetti A."/>
            <person name="Pham P."/>
            <person name="Ruth R."/>
            <person name="San Lucas F."/>
            <person name="Warren J."/>
            <person name="Zhang J."/>
            <person name="Zhao Z."/>
            <person name="Zhou C."/>
            <person name="Zhu D."/>
            <person name="Lee S."/>
            <person name="Bess C."/>
            <person name="Blankenburg K."/>
            <person name="Forbes L."/>
            <person name="Fu Q."/>
            <person name="Gubbala S."/>
            <person name="Hirani K."/>
            <person name="Jayaseelan J.C."/>
            <person name="Lara F."/>
            <person name="Munidasa M."/>
            <person name="Palculict T."/>
            <person name="Patil S."/>
            <person name="Pu L.-L."/>
            <person name="Saada N."/>
            <person name="Tang L."/>
            <person name="Weissenberger G."/>
            <person name="Zhu Y."/>
            <person name="Hemphill L."/>
            <person name="Shang Y."/>
            <person name="Youmans B."/>
            <person name="Ayvaz T."/>
            <person name="Ross M."/>
            <person name="Santibanez J."/>
            <person name="Aqrawi P."/>
            <person name="Gross S."/>
            <person name="Joshi V."/>
            <person name="Fowler G."/>
            <person name="Nazareth L."/>
            <person name="Reid J."/>
            <person name="Worley K."/>
            <person name="Petrosino J."/>
            <person name="Highlander S."/>
            <person name="Gibbs R."/>
        </authorList>
    </citation>
    <scope>NUCLEOTIDE SEQUENCE [LARGE SCALE GENOMIC DNA]</scope>
    <source>
        <strain evidence="8">DSM 16973</strain>
    </source>
</reference>
<keyword evidence="3 6" id="KW-0812">Transmembrane</keyword>
<evidence type="ECO:0000256" key="3">
    <source>
        <dbReference type="ARBA" id="ARBA00022692"/>
    </source>
</evidence>
<sequence length="597" mass="68683">MQIRDILSRLDDDKRQKAGELLRFCMVGVTAVLLQYAIYGLLLQWCEPTPAMTVGYLISFLFNFLASTRYTFKVKASTGRGIGFALSHIINYLLQMGILNLALALDVPKSWAPIPMFVVSVPVNFLLVRFFLKTDGTGNLFRMFRLRREERLPAAIALVVFTLLNALTVCRYYDPFTFLGHDYWQVLVGGFQVSGFDSITYYVVTEWEARYNVYRHPLLSFFMYAPYLINKAFMWLSGINCAPFVVGVILIFCSFYSFLFLYRILRRIVGLRHVDALLLDAFFFSFAFVMVSTSVPDHFIMSLFLLLFTLYISGLCMLRGHRLGKVETLLLFVATAGVTLNNGLKVFLAALFTNGRRFFSPRFFLSAVLAPALLMWGFCRLEYRYFVRDQEQARHAAKMQERIRKEQQRQHDLAISKTPTAPPRCVVYVKKKVAKQGVPMAKGEFLRWTDGTTDRGTSVIENLFGESLQLHQDFLLQDVFRSRPVIVPYRWAISYGVESAVVLLFIVGVWCGRRSRFLWTALSFFALDLFLHIGLGFGLNEVYIMSCHWMYVIPLAVAYLFRACTGRTLRLLRIGMGVLTLYLWLYNSILFTSYMIG</sequence>
<accession>E0NT84</accession>
<feature type="transmembrane region" description="Helical" evidence="6">
    <location>
        <begin position="330"/>
        <end position="352"/>
    </location>
</feature>
<feature type="transmembrane region" description="Helical" evidence="6">
    <location>
        <begin position="152"/>
        <end position="174"/>
    </location>
</feature>
<dbReference type="BioCyc" id="PMAR862515-HMP:GMOO-1409-MONOMER"/>
<feature type="transmembrane region" description="Helical" evidence="6">
    <location>
        <begin position="111"/>
        <end position="132"/>
    </location>
</feature>
<dbReference type="InterPro" id="IPR007267">
    <property type="entry name" value="GtrA_DPMS_TM"/>
</dbReference>
<dbReference type="Pfam" id="PF04138">
    <property type="entry name" value="GtrA_DPMS_TM"/>
    <property type="match status" value="1"/>
</dbReference>
<dbReference type="PANTHER" id="PTHR38459:SF1">
    <property type="entry name" value="PROPHAGE BACTOPRENOL-LINKED GLUCOSE TRANSLOCASE HOMOLOG"/>
    <property type="match status" value="1"/>
</dbReference>
<feature type="transmembrane region" description="Helical" evidence="6">
    <location>
        <begin position="574"/>
        <end position="596"/>
    </location>
</feature>
<dbReference type="HOGENOM" id="CLU_032211_0_0_10"/>
<keyword evidence="4 6" id="KW-1133">Transmembrane helix</keyword>
<gene>
    <name evidence="8" type="ORF">HMPREF0658_1386</name>
</gene>
<feature type="transmembrane region" description="Helical" evidence="6">
    <location>
        <begin position="84"/>
        <end position="105"/>
    </location>
</feature>
<comment type="similarity">
    <text evidence="2">Belongs to the GtrA family.</text>
</comment>
<dbReference type="PANTHER" id="PTHR38459">
    <property type="entry name" value="PROPHAGE BACTOPRENOL-LINKED GLUCOSE TRANSLOCASE HOMOLOG"/>
    <property type="match status" value="1"/>
</dbReference>
<evidence type="ECO:0000256" key="4">
    <source>
        <dbReference type="ARBA" id="ARBA00022989"/>
    </source>
</evidence>
<proteinExistence type="inferred from homology"/>
<dbReference type="eggNOG" id="COG2246">
    <property type="taxonomic scope" value="Bacteria"/>
</dbReference>
<evidence type="ECO:0000259" key="7">
    <source>
        <dbReference type="Pfam" id="PF04138"/>
    </source>
</evidence>
<evidence type="ECO:0000256" key="2">
    <source>
        <dbReference type="ARBA" id="ARBA00009399"/>
    </source>
</evidence>
<feature type="domain" description="GtrA/DPMS transmembrane" evidence="7">
    <location>
        <begin position="23"/>
        <end position="131"/>
    </location>
</feature>
<dbReference type="GO" id="GO:0005886">
    <property type="term" value="C:plasma membrane"/>
    <property type="evidence" value="ECO:0007669"/>
    <property type="project" value="TreeGrafter"/>
</dbReference>
<dbReference type="EMBL" id="AEEI01000047">
    <property type="protein sequence ID" value="EFM01656.1"/>
    <property type="molecule type" value="Genomic_DNA"/>
</dbReference>
<dbReference type="RefSeq" id="WP_006949474.1">
    <property type="nucleotide sequence ID" value="NZ_BAJI01000028.1"/>
</dbReference>
<feature type="transmembrane region" description="Helical" evidence="6">
    <location>
        <begin position="543"/>
        <end position="562"/>
    </location>
</feature>
<evidence type="ECO:0000313" key="8">
    <source>
        <dbReference type="EMBL" id="EFM01656.1"/>
    </source>
</evidence>
<feature type="transmembrane region" description="Helical" evidence="6">
    <location>
        <begin position="21"/>
        <end position="42"/>
    </location>
</feature>
<name>E0NT84_9BACT</name>
<dbReference type="InterPro" id="IPR045726">
    <property type="entry name" value="DUF6080"/>
</dbReference>
<dbReference type="STRING" id="862515.HMPREF0658_1386"/>
<organism evidence="8 9">
    <name type="scientific">Hoylesella marshii DSM 16973 = JCM 13450</name>
    <dbReference type="NCBI Taxonomy" id="862515"/>
    <lineage>
        <taxon>Bacteria</taxon>
        <taxon>Pseudomonadati</taxon>
        <taxon>Bacteroidota</taxon>
        <taxon>Bacteroidia</taxon>
        <taxon>Bacteroidales</taxon>
        <taxon>Prevotellaceae</taxon>
        <taxon>Hoylesella</taxon>
    </lineage>
</organism>
<feature type="transmembrane region" description="Helical" evidence="6">
    <location>
        <begin position="186"/>
        <end position="204"/>
    </location>
</feature>
<dbReference type="Pfam" id="PF19558">
    <property type="entry name" value="DUF6080"/>
    <property type="match status" value="1"/>
</dbReference>
<keyword evidence="9" id="KW-1185">Reference proteome</keyword>
<dbReference type="GO" id="GO:0000271">
    <property type="term" value="P:polysaccharide biosynthetic process"/>
    <property type="evidence" value="ECO:0007669"/>
    <property type="project" value="InterPro"/>
</dbReference>
<feature type="transmembrane region" description="Helical" evidence="6">
    <location>
        <begin position="517"/>
        <end position="537"/>
    </location>
</feature>
<evidence type="ECO:0000313" key="9">
    <source>
        <dbReference type="Proteomes" id="UP000004394"/>
    </source>
</evidence>
<comment type="caution">
    <text evidence="8">The sequence shown here is derived from an EMBL/GenBank/DDBJ whole genome shotgun (WGS) entry which is preliminary data.</text>
</comment>
<feature type="transmembrane region" description="Helical" evidence="6">
    <location>
        <begin position="274"/>
        <end position="293"/>
    </location>
</feature>
<dbReference type="OrthoDB" id="996712at2"/>
<dbReference type="InterPro" id="IPR051401">
    <property type="entry name" value="GtrA_CellWall_Glycosyl"/>
</dbReference>
<comment type="subcellular location">
    <subcellularLocation>
        <location evidence="1">Membrane</location>
        <topology evidence="1">Multi-pass membrane protein</topology>
    </subcellularLocation>
</comment>
<feature type="transmembrane region" description="Helical" evidence="6">
    <location>
        <begin position="216"/>
        <end position="236"/>
    </location>
</feature>
<dbReference type="Proteomes" id="UP000004394">
    <property type="component" value="Unassembled WGS sequence"/>
</dbReference>
<feature type="transmembrane region" description="Helical" evidence="6">
    <location>
        <begin position="54"/>
        <end position="72"/>
    </location>
</feature>